<dbReference type="RefSeq" id="WP_167017720.1">
    <property type="nucleotide sequence ID" value="NZ_VWXF01000011.1"/>
</dbReference>
<reference evidence="1 2" key="1">
    <citation type="journal article" date="2019" name="bioRxiv">
        <title>Bacteria contribute to plant secondary compound degradation in a generalist herbivore system.</title>
        <authorList>
            <person name="Francoeur C.B."/>
            <person name="Khadempour L."/>
            <person name="Moreira-Soto R.D."/>
            <person name="Gotting K."/>
            <person name="Book A.J."/>
            <person name="Pinto-Tomas A.A."/>
            <person name="Keefover-Ring K."/>
            <person name="Currie C.R."/>
        </authorList>
    </citation>
    <scope>NUCLEOTIDE SEQUENCE [LARGE SCALE GENOMIC DNA]</scope>
    <source>
        <strain evidence="1">Acro-835</strain>
    </source>
</reference>
<organism evidence="1 2">
    <name type="scientific">Candidatus Pantoea multigeneris</name>
    <dbReference type="NCBI Taxonomy" id="2608357"/>
    <lineage>
        <taxon>Bacteria</taxon>
        <taxon>Pseudomonadati</taxon>
        <taxon>Pseudomonadota</taxon>
        <taxon>Gammaproteobacteria</taxon>
        <taxon>Enterobacterales</taxon>
        <taxon>Erwiniaceae</taxon>
        <taxon>Pantoea</taxon>
    </lineage>
</organism>
<sequence length="131" mass="13932">MGLLNTVTNTLAGQGASSSPYQVIFTWIEEQGGCGAILEKFKAEGLENLIQSWLTSGDNLPISPERITAILGSPAVQNLAVKLGVDSEKASTILAEYLPKIIDTLSPNGHISERNDLVSSGVKLLEGKFFS</sequence>
<dbReference type="InterPro" id="IPR045372">
    <property type="entry name" value="YidB"/>
</dbReference>
<evidence type="ECO:0000313" key="2">
    <source>
        <dbReference type="Proteomes" id="UP001515683"/>
    </source>
</evidence>
<keyword evidence="2" id="KW-1185">Reference proteome</keyword>
<dbReference type="Pfam" id="PF20159">
    <property type="entry name" value="YidB"/>
    <property type="match status" value="1"/>
</dbReference>
<accession>A0ABX0RGS5</accession>
<evidence type="ECO:0000313" key="1">
    <source>
        <dbReference type="EMBL" id="NIF24004.1"/>
    </source>
</evidence>
<proteinExistence type="predicted"/>
<dbReference type="Proteomes" id="UP001515683">
    <property type="component" value="Unassembled WGS sequence"/>
</dbReference>
<dbReference type="Gene3D" id="1.10.10.690">
    <property type="entry name" value="YidB-like"/>
    <property type="match status" value="1"/>
</dbReference>
<name>A0ABX0RGS5_9GAMM</name>
<dbReference type="EMBL" id="VWXF01000011">
    <property type="protein sequence ID" value="NIF24004.1"/>
    <property type="molecule type" value="Genomic_DNA"/>
</dbReference>
<dbReference type="SUPFAM" id="SSF140804">
    <property type="entry name" value="YidB-like"/>
    <property type="match status" value="1"/>
</dbReference>
<protein>
    <submittedName>
        <fullName evidence="1">DUF937 domain-containing protein</fullName>
    </submittedName>
</protein>
<gene>
    <name evidence="1" type="ORF">F3J40_20740</name>
</gene>
<comment type="caution">
    <text evidence="1">The sequence shown here is derived from an EMBL/GenBank/DDBJ whole genome shotgun (WGS) entry which is preliminary data.</text>
</comment>
<dbReference type="InterPro" id="IPR027405">
    <property type="entry name" value="YidB-like"/>
</dbReference>